<name>A0A1J1HL67_9DIPT</name>
<dbReference type="AlphaFoldDB" id="A0A1J1HL67"/>
<proteinExistence type="predicted"/>
<evidence type="ECO:0000313" key="2">
    <source>
        <dbReference type="Proteomes" id="UP000183832"/>
    </source>
</evidence>
<dbReference type="EMBL" id="CVRI01000009">
    <property type="protein sequence ID" value="CRK88675.1"/>
    <property type="molecule type" value="Genomic_DNA"/>
</dbReference>
<reference evidence="1 2" key="1">
    <citation type="submission" date="2015-04" db="EMBL/GenBank/DDBJ databases">
        <authorList>
            <person name="Syromyatnikov M.Y."/>
            <person name="Popov V.N."/>
        </authorList>
    </citation>
    <scope>NUCLEOTIDE SEQUENCE [LARGE SCALE GENOMIC DNA]</scope>
</reference>
<dbReference type="Proteomes" id="UP000183832">
    <property type="component" value="Unassembled WGS sequence"/>
</dbReference>
<sequence>MLSLFPLFILSHSHLWFFLHFTLQFN</sequence>
<accession>A0A1J1HL67</accession>
<protein>
    <submittedName>
        <fullName evidence="1">CLUMA_CG002375, isoform A</fullName>
    </submittedName>
</protein>
<gene>
    <name evidence="1" type="ORF">CLUMA_CG002375</name>
</gene>
<keyword evidence="2" id="KW-1185">Reference proteome</keyword>
<evidence type="ECO:0000313" key="1">
    <source>
        <dbReference type="EMBL" id="CRK88675.1"/>
    </source>
</evidence>
<organism evidence="1 2">
    <name type="scientific">Clunio marinus</name>
    <dbReference type="NCBI Taxonomy" id="568069"/>
    <lineage>
        <taxon>Eukaryota</taxon>
        <taxon>Metazoa</taxon>
        <taxon>Ecdysozoa</taxon>
        <taxon>Arthropoda</taxon>
        <taxon>Hexapoda</taxon>
        <taxon>Insecta</taxon>
        <taxon>Pterygota</taxon>
        <taxon>Neoptera</taxon>
        <taxon>Endopterygota</taxon>
        <taxon>Diptera</taxon>
        <taxon>Nematocera</taxon>
        <taxon>Chironomoidea</taxon>
        <taxon>Chironomidae</taxon>
        <taxon>Clunio</taxon>
    </lineage>
</organism>